<name>A0ABR6VUA9_9BACT</name>
<comment type="caution">
    <text evidence="3">The sequence shown here is derived from an EMBL/GenBank/DDBJ whole genome shotgun (WGS) entry which is preliminary data.</text>
</comment>
<evidence type="ECO:0000313" key="3">
    <source>
        <dbReference type="EMBL" id="MBC3540784.1"/>
    </source>
</evidence>
<dbReference type="InterPro" id="IPR043741">
    <property type="entry name" value="DUF5686"/>
</dbReference>
<dbReference type="Pfam" id="PF18939">
    <property type="entry name" value="DUF5686"/>
    <property type="match status" value="1"/>
</dbReference>
<accession>A0ABR6VUA9</accession>
<dbReference type="SUPFAM" id="SSF49464">
    <property type="entry name" value="Carboxypeptidase regulatory domain-like"/>
    <property type="match status" value="1"/>
</dbReference>
<evidence type="ECO:0000256" key="2">
    <source>
        <dbReference type="SAM" id="SignalP"/>
    </source>
</evidence>
<dbReference type="EMBL" id="JACOAF010000031">
    <property type="protein sequence ID" value="MBC3540784.1"/>
    <property type="molecule type" value="Genomic_DNA"/>
</dbReference>
<dbReference type="InterPro" id="IPR008969">
    <property type="entry name" value="CarboxyPept-like_regulatory"/>
</dbReference>
<feature type="region of interest" description="Disordered" evidence="1">
    <location>
        <begin position="397"/>
        <end position="422"/>
    </location>
</feature>
<dbReference type="Pfam" id="PF13715">
    <property type="entry name" value="CarbopepD_reg_2"/>
    <property type="match status" value="1"/>
</dbReference>
<dbReference type="Proteomes" id="UP000659698">
    <property type="component" value="Unassembled WGS sequence"/>
</dbReference>
<evidence type="ECO:0000313" key="4">
    <source>
        <dbReference type="Proteomes" id="UP000659698"/>
    </source>
</evidence>
<protein>
    <submittedName>
        <fullName evidence="3">Carboxypeptidase-like regulatory domain-containing protein</fullName>
    </submittedName>
</protein>
<keyword evidence="2" id="KW-0732">Signal</keyword>
<reference evidence="3 4" key="1">
    <citation type="journal article" date="2019" name="Int. J. Syst. Evol. Microbiol.">
        <title>Rufibacter sediminis sp. nov., isolated from freshwater lake sediment.</title>
        <authorList>
            <person name="Qu J.H."/>
            <person name="Zhang L.J."/>
            <person name="Fu Y.H."/>
            <person name="Li H.F."/>
        </authorList>
    </citation>
    <scope>NUCLEOTIDE SEQUENCE [LARGE SCALE GENOMIC DNA]</scope>
    <source>
        <strain evidence="3 4">H-1</strain>
    </source>
</reference>
<feature type="signal peptide" evidence="2">
    <location>
        <begin position="1"/>
        <end position="33"/>
    </location>
</feature>
<sequence length="881" mass="100377">MLSLFKRLFPLKSGKRAFLLCGWLCLLTLCAQAGILKGKVTDEKGAGLAFATVYLQGSTVGSTTNEQGNYQFSVEPGQHTVVFQYVGYKTQTKTIDVPDEEKPTPLVLNAQLLPDVYNLNEVRVSLSGKNPAYGIMEQVIARRDYHLKEVQAYTAQVYVKGLQRLINVPKRVLGIMKVPAGLKPGILYLSESVSELNFMQPGKYRERMISSKVSGNSRAFSFNQASEFNVNFYQNLVKAKGVNERGFVSPLANNAMFFYKYELMGSSQNNGHLIHRIKVIPKRKSDPVVTGYLYIVDGSWRLQSLNLYVTKDQQIEFVDTLRITQQFTPAAGNVWVLQSQKFTFDVEGYGFKGNGYFTAVYSKYRVKPASFVKQAPVPTPVAPEIAAPAVSPPIVAAQPKAKPTRKERRAQRDAPPTNGVPDAEYFKKKEVLLIEQEANTRDSAYWAEMRPVPLTEEEVVDYHTKDSLQVIKESKPYKDSLDRKNNKFSVTGLLLSGYSYRNTFERTRFSIEPITRIWQYNTVEGLVANLRVGYTKQFEDRRSFYIAPTLRYGFSNEKAQAKLQGTYTYDLLKRRAVGFEGGRFVSQFNAAEPITPFVNTVYTLLFKENYEKLYQRNYLRLWHNRELVNGLAATFMVDYAQREMLFNTTDFVLRDRDSRVFTPNEPQNAEVASTAFPRHQALTAALSLSYRPGAEYISHPDRKINLGSKWPTFNLNYRKGIANVLGSDVNYDFVSLGVSDELQLGLVGTSDYSVSVGTFWRKKQLYFMDFRHFSGNRTILSGDFSGFQLLDYYRYSTQKTYIEAHYSHHFNGFILNKIPLIRKLKWQEVGSLNYLHTDAAGHYLEVGVGLEHLFKVFRVDFVTGFQERQKVSSGIRIGYGF</sequence>
<evidence type="ECO:0000256" key="1">
    <source>
        <dbReference type="SAM" id="MobiDB-lite"/>
    </source>
</evidence>
<organism evidence="3 4">
    <name type="scientific">Rufibacter sediminis</name>
    <dbReference type="NCBI Taxonomy" id="2762756"/>
    <lineage>
        <taxon>Bacteria</taxon>
        <taxon>Pseudomonadati</taxon>
        <taxon>Bacteroidota</taxon>
        <taxon>Cytophagia</taxon>
        <taxon>Cytophagales</taxon>
        <taxon>Hymenobacteraceae</taxon>
        <taxon>Rufibacter</taxon>
    </lineage>
</organism>
<gene>
    <name evidence="3" type="ORF">H7U12_13910</name>
</gene>
<keyword evidence="4" id="KW-1185">Reference proteome</keyword>
<feature type="chain" id="PRO_5046934904" evidence="2">
    <location>
        <begin position="34"/>
        <end position="881"/>
    </location>
</feature>
<proteinExistence type="predicted"/>
<dbReference type="Gene3D" id="2.60.40.1120">
    <property type="entry name" value="Carboxypeptidase-like, regulatory domain"/>
    <property type="match status" value="1"/>
</dbReference>